<gene>
    <name evidence="6" type="ORF">AB0C36_38285</name>
</gene>
<evidence type="ECO:0000313" key="7">
    <source>
        <dbReference type="Proteomes" id="UP001551482"/>
    </source>
</evidence>
<dbReference type="EMBL" id="JBEZFP010000168">
    <property type="protein sequence ID" value="MEU8139335.1"/>
    <property type="molecule type" value="Genomic_DNA"/>
</dbReference>
<dbReference type="PANTHER" id="PTHR42735">
    <property type="match status" value="1"/>
</dbReference>
<evidence type="ECO:0000256" key="3">
    <source>
        <dbReference type="ARBA" id="ARBA00023239"/>
    </source>
</evidence>
<keyword evidence="6" id="KW-0032">Aminotransferase</keyword>
<protein>
    <submittedName>
        <fullName evidence="6">Aminotransferase class V-fold PLP-dependent enzyme</fullName>
    </submittedName>
</protein>
<organism evidence="6 7">
    <name type="scientific">Streptodolium elevatio</name>
    <dbReference type="NCBI Taxonomy" id="3157996"/>
    <lineage>
        <taxon>Bacteria</taxon>
        <taxon>Bacillati</taxon>
        <taxon>Actinomycetota</taxon>
        <taxon>Actinomycetes</taxon>
        <taxon>Kitasatosporales</taxon>
        <taxon>Streptomycetaceae</taxon>
        <taxon>Streptodolium</taxon>
    </lineage>
</organism>
<dbReference type="InterPro" id="IPR015422">
    <property type="entry name" value="PyrdxlP-dep_Trfase_small"/>
</dbReference>
<keyword evidence="3 5" id="KW-0456">Lyase</keyword>
<dbReference type="GO" id="GO:0008483">
    <property type="term" value="F:transaminase activity"/>
    <property type="evidence" value="ECO:0007669"/>
    <property type="project" value="UniProtKB-KW"/>
</dbReference>
<dbReference type="PANTHER" id="PTHR42735:SF6">
    <property type="entry name" value="SPHINGOSINE-1-PHOSPHATE LYASE 1"/>
    <property type="match status" value="1"/>
</dbReference>
<sequence>MLADLAALRAADLPVHGGRTLAYVYDSGLGAETAALAEAAYASVAGVNGLDMTAFPSVVALENEVVGTTARLLGGTADTVGTVTSGGTESVLLAVLTAREHARATRSVTNPQLVLPVTAHAAFHKAAHLFGLETVALPVDGRTFTPDPAAVAAALGERTALVVASAPSYAHGVVDPVAEIAGLAAGRGVLCHVDACIGGWLLPYARRLPEAAPVADFDLSVPGVTSLSVDLHKYAYTPKGASVLLFRDAELRRHGYFACAAWPGYPVVNATLQGTKSAGPLAAAWAVLRHIGDAGYEELARRTVRTARALRVGVDAIPGLRVLGDPPGSLLAVASDDAKLDVFVLADCLRAHGWYVQPQPGYAGLPRTVHLTVTAAADGKAPELLAALASAAAEARTLGPAVADGQLVEAAALVDPAALGAADSAALLDLAGIGAGGSLPERMAPVLALLEQLPTALAERLLPDVIGGLFRPAAEIRATRQAAPRGGSGGHTAQS</sequence>
<evidence type="ECO:0000313" key="6">
    <source>
        <dbReference type="EMBL" id="MEU8139335.1"/>
    </source>
</evidence>
<evidence type="ECO:0000256" key="2">
    <source>
        <dbReference type="ARBA" id="ARBA00022898"/>
    </source>
</evidence>
<comment type="cofactor">
    <cofactor evidence="1 5">
        <name>pyridoxal 5'-phosphate</name>
        <dbReference type="ChEBI" id="CHEBI:597326"/>
    </cofactor>
</comment>
<comment type="caution">
    <text evidence="6">The sequence shown here is derived from an EMBL/GenBank/DDBJ whole genome shotgun (WGS) entry which is preliminary data.</text>
</comment>
<dbReference type="Gene3D" id="3.90.1150.10">
    <property type="entry name" value="Aspartate Aminotransferase, domain 1"/>
    <property type="match status" value="1"/>
</dbReference>
<evidence type="ECO:0000256" key="1">
    <source>
        <dbReference type="ARBA" id="ARBA00001933"/>
    </source>
</evidence>
<dbReference type="InterPro" id="IPR002129">
    <property type="entry name" value="PyrdxlP-dep_de-COase"/>
</dbReference>
<dbReference type="Pfam" id="PF00282">
    <property type="entry name" value="Pyridoxal_deC"/>
    <property type="match status" value="1"/>
</dbReference>
<accession>A0ABV3DUA3</accession>
<evidence type="ECO:0000256" key="5">
    <source>
        <dbReference type="RuleBase" id="RU000382"/>
    </source>
</evidence>
<dbReference type="Gene3D" id="3.40.640.10">
    <property type="entry name" value="Type I PLP-dependent aspartate aminotransferase-like (Major domain)"/>
    <property type="match status" value="1"/>
</dbReference>
<reference evidence="6 7" key="1">
    <citation type="submission" date="2024-06" db="EMBL/GenBank/DDBJ databases">
        <title>The Natural Products Discovery Center: Release of the First 8490 Sequenced Strains for Exploring Actinobacteria Biosynthetic Diversity.</title>
        <authorList>
            <person name="Kalkreuter E."/>
            <person name="Kautsar S.A."/>
            <person name="Yang D."/>
            <person name="Bader C.D."/>
            <person name="Teijaro C.N."/>
            <person name="Fluegel L."/>
            <person name="Davis C.M."/>
            <person name="Simpson J.R."/>
            <person name="Lauterbach L."/>
            <person name="Steele A.D."/>
            <person name="Gui C."/>
            <person name="Meng S."/>
            <person name="Li G."/>
            <person name="Viehrig K."/>
            <person name="Ye F."/>
            <person name="Su P."/>
            <person name="Kiefer A.F."/>
            <person name="Nichols A."/>
            <person name="Cepeda A.J."/>
            <person name="Yan W."/>
            <person name="Fan B."/>
            <person name="Jiang Y."/>
            <person name="Adhikari A."/>
            <person name="Zheng C.-J."/>
            <person name="Schuster L."/>
            <person name="Cowan T.M."/>
            <person name="Smanski M.J."/>
            <person name="Chevrette M.G."/>
            <person name="De Carvalho L.P.S."/>
            <person name="Shen B."/>
        </authorList>
    </citation>
    <scope>NUCLEOTIDE SEQUENCE [LARGE SCALE GENOMIC DNA]</scope>
    <source>
        <strain evidence="6 7">NPDC048946</strain>
    </source>
</reference>
<keyword evidence="7" id="KW-1185">Reference proteome</keyword>
<proteinExistence type="inferred from homology"/>
<keyword evidence="2 5" id="KW-0663">Pyridoxal phosphate</keyword>
<keyword evidence="6" id="KW-0808">Transferase</keyword>
<dbReference type="InterPro" id="IPR015421">
    <property type="entry name" value="PyrdxlP-dep_Trfase_major"/>
</dbReference>
<dbReference type="InterPro" id="IPR015424">
    <property type="entry name" value="PyrdxlP-dep_Trfase"/>
</dbReference>
<dbReference type="InterPro" id="IPR050477">
    <property type="entry name" value="GrpII_AminoAcid_Decarb"/>
</dbReference>
<name>A0ABV3DUA3_9ACTN</name>
<dbReference type="Proteomes" id="UP001551482">
    <property type="component" value="Unassembled WGS sequence"/>
</dbReference>
<evidence type="ECO:0000256" key="4">
    <source>
        <dbReference type="ARBA" id="ARBA00038302"/>
    </source>
</evidence>
<dbReference type="SUPFAM" id="SSF53383">
    <property type="entry name" value="PLP-dependent transferases"/>
    <property type="match status" value="1"/>
</dbReference>
<comment type="similarity">
    <text evidence="4">Belongs to the group II decarboxylase family. Sphingosine-1-phosphate lyase subfamily.</text>
</comment>